<accession>A0A8T3B0M5</accession>
<evidence type="ECO:0000313" key="3">
    <source>
        <dbReference type="EMBL" id="KAI0501844.1"/>
    </source>
</evidence>
<protein>
    <recommendedName>
        <fullName evidence="5">GAG-pre-integrase domain-containing protein</fullName>
    </recommendedName>
</protein>
<feature type="domain" description="GAG-pre-integrase" evidence="1">
    <location>
        <begin position="86"/>
        <end position="150"/>
    </location>
</feature>
<dbReference type="Pfam" id="PF13976">
    <property type="entry name" value="gag_pre-integrs"/>
    <property type="match status" value="1"/>
</dbReference>
<feature type="domain" description="Retrovirus-related Pol polyprotein from transposon TNT 1-94-like beta-barrel" evidence="2">
    <location>
        <begin position="4"/>
        <end position="60"/>
    </location>
</feature>
<reference evidence="3" key="1">
    <citation type="journal article" date="2022" name="Front. Genet.">
        <title>Chromosome-Scale Assembly of the Dendrobium nobile Genome Provides Insights Into the Molecular Mechanism of the Biosynthesis of the Medicinal Active Ingredient of Dendrobium.</title>
        <authorList>
            <person name="Xu Q."/>
            <person name="Niu S.-C."/>
            <person name="Li K.-L."/>
            <person name="Zheng P.-J."/>
            <person name="Zhang X.-J."/>
            <person name="Jia Y."/>
            <person name="Liu Y."/>
            <person name="Niu Y.-X."/>
            <person name="Yu L.-H."/>
            <person name="Chen D.-F."/>
            <person name="Zhang G.-Q."/>
        </authorList>
    </citation>
    <scope>NUCLEOTIDE SEQUENCE</scope>
    <source>
        <tissue evidence="3">Leaf</tissue>
    </source>
</reference>
<evidence type="ECO:0008006" key="5">
    <source>
        <dbReference type="Google" id="ProtNLM"/>
    </source>
</evidence>
<gene>
    <name evidence="3" type="ORF">KFK09_016789</name>
</gene>
<dbReference type="Proteomes" id="UP000829196">
    <property type="component" value="Unassembled WGS sequence"/>
</dbReference>
<comment type="caution">
    <text evidence="3">The sequence shown here is derived from an EMBL/GenBank/DDBJ whole genome shotgun (WGS) entry which is preliminary data.</text>
</comment>
<keyword evidence="4" id="KW-1185">Reference proteome</keyword>
<evidence type="ECO:0000259" key="1">
    <source>
        <dbReference type="Pfam" id="PF13976"/>
    </source>
</evidence>
<proteinExistence type="predicted"/>
<name>A0A8T3B0M5_DENNO</name>
<dbReference type="AlphaFoldDB" id="A0A8T3B0M5"/>
<sequence>MELDSVVVTMRNDQPCHTIGVWSIFIRMYDSTVRELIDVRHVLDIRKNLLSVGALTTKGYKIVIEIGVLKIYHGALVFLKGVRHHNLYYLQSSIVTEMVIMADVSSEATLRLMRLAYVGEASLKALVKKELIKAVSTCKLDLCEYCVFGKKTHVSLVLLSIIKRVSLSMFIQIFGVRQRQHNWMGRKYFLFY</sequence>
<dbReference type="InterPro" id="IPR054722">
    <property type="entry name" value="PolX-like_BBD"/>
</dbReference>
<evidence type="ECO:0000259" key="2">
    <source>
        <dbReference type="Pfam" id="PF22936"/>
    </source>
</evidence>
<dbReference type="OrthoDB" id="786740at2759"/>
<organism evidence="3 4">
    <name type="scientific">Dendrobium nobile</name>
    <name type="common">Orchid</name>
    <dbReference type="NCBI Taxonomy" id="94219"/>
    <lineage>
        <taxon>Eukaryota</taxon>
        <taxon>Viridiplantae</taxon>
        <taxon>Streptophyta</taxon>
        <taxon>Embryophyta</taxon>
        <taxon>Tracheophyta</taxon>
        <taxon>Spermatophyta</taxon>
        <taxon>Magnoliopsida</taxon>
        <taxon>Liliopsida</taxon>
        <taxon>Asparagales</taxon>
        <taxon>Orchidaceae</taxon>
        <taxon>Epidendroideae</taxon>
        <taxon>Malaxideae</taxon>
        <taxon>Dendrobiinae</taxon>
        <taxon>Dendrobium</taxon>
    </lineage>
</organism>
<evidence type="ECO:0000313" key="4">
    <source>
        <dbReference type="Proteomes" id="UP000829196"/>
    </source>
</evidence>
<dbReference type="InterPro" id="IPR025724">
    <property type="entry name" value="GAG-pre-integrase_dom"/>
</dbReference>
<dbReference type="EMBL" id="JAGYWB010000012">
    <property type="protein sequence ID" value="KAI0501844.1"/>
    <property type="molecule type" value="Genomic_DNA"/>
</dbReference>
<dbReference type="Pfam" id="PF22936">
    <property type="entry name" value="Pol_BBD"/>
    <property type="match status" value="1"/>
</dbReference>